<keyword evidence="9" id="KW-1185">Reference proteome</keyword>
<keyword evidence="3 7" id="KW-0812">Transmembrane</keyword>
<dbReference type="Pfam" id="PF13440">
    <property type="entry name" value="Polysacc_synt_3"/>
    <property type="match status" value="1"/>
</dbReference>
<dbReference type="PANTHER" id="PTHR30250">
    <property type="entry name" value="PST FAMILY PREDICTED COLANIC ACID TRANSPORTER"/>
    <property type="match status" value="1"/>
</dbReference>
<evidence type="ECO:0000256" key="4">
    <source>
        <dbReference type="ARBA" id="ARBA00022989"/>
    </source>
</evidence>
<name>A0A1J0VSS6_9NOCA</name>
<evidence type="ECO:0000256" key="1">
    <source>
        <dbReference type="ARBA" id="ARBA00004651"/>
    </source>
</evidence>
<feature type="transmembrane region" description="Helical" evidence="7">
    <location>
        <begin position="316"/>
        <end position="335"/>
    </location>
</feature>
<feature type="compositionally biased region" description="Basic and acidic residues" evidence="6">
    <location>
        <begin position="515"/>
        <end position="535"/>
    </location>
</feature>
<keyword evidence="5 7" id="KW-0472">Membrane</keyword>
<evidence type="ECO:0000256" key="2">
    <source>
        <dbReference type="ARBA" id="ARBA00022475"/>
    </source>
</evidence>
<protein>
    <submittedName>
        <fullName evidence="8">Uncharacterized protein</fullName>
    </submittedName>
</protein>
<evidence type="ECO:0000313" key="9">
    <source>
        <dbReference type="Proteomes" id="UP000183810"/>
    </source>
</evidence>
<feature type="transmembrane region" description="Helical" evidence="7">
    <location>
        <begin position="196"/>
        <end position="219"/>
    </location>
</feature>
<evidence type="ECO:0000256" key="5">
    <source>
        <dbReference type="ARBA" id="ARBA00023136"/>
    </source>
</evidence>
<feature type="transmembrane region" description="Helical" evidence="7">
    <location>
        <begin position="409"/>
        <end position="431"/>
    </location>
</feature>
<organism evidence="8 9">
    <name type="scientific">Nocardia mangyaensis</name>
    <dbReference type="NCBI Taxonomy" id="2213200"/>
    <lineage>
        <taxon>Bacteria</taxon>
        <taxon>Bacillati</taxon>
        <taxon>Actinomycetota</taxon>
        <taxon>Actinomycetes</taxon>
        <taxon>Mycobacteriales</taxon>
        <taxon>Nocardiaceae</taxon>
        <taxon>Nocardia</taxon>
    </lineage>
</organism>
<feature type="transmembrane region" description="Helical" evidence="7">
    <location>
        <begin position="108"/>
        <end position="129"/>
    </location>
</feature>
<feature type="transmembrane region" description="Helical" evidence="7">
    <location>
        <begin position="240"/>
        <end position="262"/>
    </location>
</feature>
<dbReference type="RefSeq" id="WP_071928271.1">
    <property type="nucleotide sequence ID" value="NZ_CP018082.1"/>
</dbReference>
<feature type="transmembrane region" description="Helical" evidence="7">
    <location>
        <begin position="135"/>
        <end position="158"/>
    </location>
</feature>
<dbReference type="PANTHER" id="PTHR30250:SF11">
    <property type="entry name" value="O-ANTIGEN TRANSPORTER-RELATED"/>
    <property type="match status" value="1"/>
</dbReference>
<dbReference type="GO" id="GO:0005886">
    <property type="term" value="C:plasma membrane"/>
    <property type="evidence" value="ECO:0007669"/>
    <property type="project" value="UniProtKB-SubCell"/>
</dbReference>
<dbReference type="EMBL" id="CP018082">
    <property type="protein sequence ID" value="APE35086.1"/>
    <property type="molecule type" value="Genomic_DNA"/>
</dbReference>
<reference evidence="8" key="1">
    <citation type="submission" date="2016-11" db="EMBL/GenBank/DDBJ databases">
        <authorList>
            <person name="Jaros S."/>
            <person name="Januszkiewicz K."/>
            <person name="Wedrychowicz H."/>
        </authorList>
    </citation>
    <scope>NUCLEOTIDE SEQUENCE [LARGE SCALE GENOMIC DNA]</scope>
    <source>
        <strain evidence="8">Y48</strain>
    </source>
</reference>
<feature type="region of interest" description="Disordered" evidence="6">
    <location>
        <begin position="1"/>
        <end position="23"/>
    </location>
</feature>
<dbReference type="OrthoDB" id="4370367at2"/>
<evidence type="ECO:0000256" key="3">
    <source>
        <dbReference type="ARBA" id="ARBA00022692"/>
    </source>
</evidence>
<gene>
    <name evidence="8" type="ORF">BOX37_15290</name>
</gene>
<evidence type="ECO:0000313" key="8">
    <source>
        <dbReference type="EMBL" id="APE35086.1"/>
    </source>
</evidence>
<evidence type="ECO:0000256" key="7">
    <source>
        <dbReference type="SAM" id="Phobius"/>
    </source>
</evidence>
<feature type="transmembrane region" description="Helical" evidence="7">
    <location>
        <begin position="438"/>
        <end position="457"/>
    </location>
</feature>
<feature type="transmembrane region" description="Helical" evidence="7">
    <location>
        <begin position="382"/>
        <end position="403"/>
    </location>
</feature>
<comment type="subcellular location">
    <subcellularLocation>
        <location evidence="1">Cell membrane</location>
        <topology evidence="1">Multi-pass membrane protein</topology>
    </subcellularLocation>
</comment>
<keyword evidence="2" id="KW-1003">Cell membrane</keyword>
<dbReference type="InterPro" id="IPR050833">
    <property type="entry name" value="Poly_Biosynth_Transport"/>
</dbReference>
<dbReference type="AlphaFoldDB" id="A0A1J0VSS6"/>
<keyword evidence="4 7" id="KW-1133">Transmembrane helix</keyword>
<feature type="region of interest" description="Disordered" evidence="6">
    <location>
        <begin position="510"/>
        <end position="535"/>
    </location>
</feature>
<proteinExistence type="predicted"/>
<dbReference type="KEGG" id="nsl:BOX37_15290"/>
<evidence type="ECO:0000256" key="6">
    <source>
        <dbReference type="SAM" id="MobiDB-lite"/>
    </source>
</evidence>
<feature type="transmembrane region" description="Helical" evidence="7">
    <location>
        <begin position="469"/>
        <end position="488"/>
    </location>
</feature>
<feature type="transmembrane region" description="Helical" evidence="7">
    <location>
        <begin position="282"/>
        <end position="304"/>
    </location>
</feature>
<feature type="transmembrane region" description="Helical" evidence="7">
    <location>
        <begin position="64"/>
        <end position="88"/>
    </location>
</feature>
<accession>A0A1J0VSS6</accession>
<dbReference type="Proteomes" id="UP000183810">
    <property type="component" value="Chromosome"/>
</dbReference>
<feature type="transmembrane region" description="Helical" evidence="7">
    <location>
        <begin position="355"/>
        <end position="375"/>
    </location>
</feature>
<feature type="transmembrane region" description="Helical" evidence="7">
    <location>
        <begin position="37"/>
        <end position="58"/>
    </location>
</feature>
<sequence>MTAEAAPPGTDHPPGPLESRSRALSGRAAANNTAAMLASRIFAAVLGLLGTTLIARALPAVEWGYFSFVFGLLGMLAIITDLGVGRAVIGKLVHGDPAESAEIATSFIMLRTVLGLLGYGLAMAYVFVLRCPPEVIAATAIAGLVVVIATPSHALTVLFQSTMRLTLVAAAEALARTVQLALTVVAVLWAPTLLVVVVPALLYEVVAVTVKIVAVARGHGGPVPARRVELRWWGEMLREALPLSIGLALIIMLQKVGLLLLGHFDSFESVGLFAIGMKFADLVDTAAIAVVAPMTTLLIALWPSDPDRFRQYFRRATVAVIALGLTALVAFWPVATQVVALLFGPNFDAAVDASRIQIVGGLLGALAHLGLVALMATGRNHLIPWIALAALAVNLGVSWPLISRLSFEGAAIAGLLAQVVLLVAVWLALVLTLRLRRLVPIATVAMIGGVAGVVIVAATRIDQSWGPPWILTSVAACLIYLLLAGGILRKTDGLTIRNLRGPKADETVANRASGVHRDGRHRDDARLRTGADRDE</sequence>